<keyword evidence="1" id="KW-0472">Membrane</keyword>
<evidence type="ECO:0000256" key="1">
    <source>
        <dbReference type="SAM" id="Phobius"/>
    </source>
</evidence>
<name>A0A8J6EU69_ELECQ</name>
<proteinExistence type="predicted"/>
<comment type="caution">
    <text evidence="2">The sequence shown here is derived from an EMBL/GenBank/DDBJ whole genome shotgun (WGS) entry which is preliminary data.</text>
</comment>
<keyword evidence="1" id="KW-1133">Transmembrane helix</keyword>
<accession>A0A8J6EU69</accession>
<dbReference type="Proteomes" id="UP000770717">
    <property type="component" value="Unassembled WGS sequence"/>
</dbReference>
<reference evidence="2" key="1">
    <citation type="thesis" date="2020" institute="ProQuest LLC" country="789 East Eisenhower Parkway, Ann Arbor, MI, USA">
        <title>Comparative Genomics and Chromosome Evolution.</title>
        <authorList>
            <person name="Mudd A.B."/>
        </authorList>
    </citation>
    <scope>NUCLEOTIDE SEQUENCE</scope>
    <source>
        <strain evidence="2">HN-11 Male</strain>
        <tissue evidence="2">Kidney and liver</tissue>
    </source>
</reference>
<dbReference type="AlphaFoldDB" id="A0A8J6EU69"/>
<protein>
    <submittedName>
        <fullName evidence="2">Uncharacterized protein</fullName>
    </submittedName>
</protein>
<organism evidence="2 3">
    <name type="scientific">Eleutherodactylus coqui</name>
    <name type="common">Puerto Rican coqui</name>
    <dbReference type="NCBI Taxonomy" id="57060"/>
    <lineage>
        <taxon>Eukaryota</taxon>
        <taxon>Metazoa</taxon>
        <taxon>Chordata</taxon>
        <taxon>Craniata</taxon>
        <taxon>Vertebrata</taxon>
        <taxon>Euteleostomi</taxon>
        <taxon>Amphibia</taxon>
        <taxon>Batrachia</taxon>
        <taxon>Anura</taxon>
        <taxon>Neobatrachia</taxon>
        <taxon>Hyloidea</taxon>
        <taxon>Eleutherodactylidae</taxon>
        <taxon>Eleutherodactylinae</taxon>
        <taxon>Eleutherodactylus</taxon>
        <taxon>Eleutherodactylus</taxon>
    </lineage>
</organism>
<evidence type="ECO:0000313" key="2">
    <source>
        <dbReference type="EMBL" id="KAG9475419.1"/>
    </source>
</evidence>
<feature type="transmembrane region" description="Helical" evidence="1">
    <location>
        <begin position="27"/>
        <end position="54"/>
    </location>
</feature>
<evidence type="ECO:0000313" key="3">
    <source>
        <dbReference type="Proteomes" id="UP000770717"/>
    </source>
</evidence>
<sequence>MHYFTICIAGNTRPAPPHLLVLSPRSFALFCVLFCIALQPTVFAVFLPCIAPLLHGVPFQGARSALSRSFPPLYGPPPGCMAFLCTGEATRLVPFCIAYPELQIGSCKHFLTLFLL</sequence>
<keyword evidence="3" id="KW-1185">Reference proteome</keyword>
<dbReference type="EMBL" id="WNTK01000012">
    <property type="protein sequence ID" value="KAG9475419.1"/>
    <property type="molecule type" value="Genomic_DNA"/>
</dbReference>
<gene>
    <name evidence="2" type="ORF">GDO78_003702</name>
</gene>
<keyword evidence="1" id="KW-0812">Transmembrane</keyword>